<dbReference type="Proteomes" id="UP000681967">
    <property type="component" value="Unassembled WGS sequence"/>
</dbReference>
<dbReference type="InterPro" id="IPR017927">
    <property type="entry name" value="FAD-bd_FR_type"/>
</dbReference>
<dbReference type="Proteomes" id="UP000663855">
    <property type="component" value="Unassembled WGS sequence"/>
</dbReference>
<dbReference type="InterPro" id="IPR001709">
    <property type="entry name" value="Flavoprot_Pyr_Nucl_cyt_Rdtase"/>
</dbReference>
<evidence type="ECO:0000313" key="14">
    <source>
        <dbReference type="EMBL" id="CAF2242002.1"/>
    </source>
</evidence>
<dbReference type="EMBL" id="CAJNRG010002932">
    <property type="protein sequence ID" value="CAF2052604.1"/>
    <property type="molecule type" value="Genomic_DNA"/>
</dbReference>
<evidence type="ECO:0000313" key="20">
    <source>
        <dbReference type="Proteomes" id="UP000663866"/>
    </source>
</evidence>
<evidence type="ECO:0000313" key="13">
    <source>
        <dbReference type="EMBL" id="CAF2072378.1"/>
    </source>
</evidence>
<feature type="transmembrane region" description="Helical" evidence="8">
    <location>
        <begin position="6"/>
        <end position="25"/>
    </location>
</feature>
<feature type="binding site" evidence="6">
    <location>
        <position position="104"/>
    </location>
    <ligand>
        <name>FAD</name>
        <dbReference type="ChEBI" id="CHEBI:57692"/>
    </ligand>
</feature>
<keyword evidence="8" id="KW-0472">Membrane</keyword>
<dbReference type="EMBL" id="CAJOBH010001540">
    <property type="protein sequence ID" value="CAF3860454.1"/>
    <property type="molecule type" value="Genomic_DNA"/>
</dbReference>
<dbReference type="EMBL" id="CAJNOV010000144">
    <property type="protein sequence ID" value="CAF1000964.1"/>
    <property type="molecule type" value="Genomic_DNA"/>
</dbReference>
<dbReference type="OrthoDB" id="432685at2759"/>
<evidence type="ECO:0000313" key="10">
    <source>
        <dbReference type="EMBL" id="CAF1000964.1"/>
    </source>
</evidence>
<dbReference type="Proteomes" id="UP000676336">
    <property type="component" value="Unassembled WGS sequence"/>
</dbReference>
<evidence type="ECO:0000256" key="2">
    <source>
        <dbReference type="ARBA" id="ARBA00022630"/>
    </source>
</evidence>
<dbReference type="PANTHER" id="PTHR19370">
    <property type="entry name" value="NADH-CYTOCHROME B5 REDUCTASE"/>
    <property type="match status" value="1"/>
</dbReference>
<feature type="binding site" evidence="6">
    <location>
        <position position="186"/>
    </location>
    <ligand>
        <name>FAD</name>
        <dbReference type="ChEBI" id="CHEBI:57692"/>
    </ligand>
</feature>
<evidence type="ECO:0000313" key="12">
    <source>
        <dbReference type="EMBL" id="CAF2052604.1"/>
    </source>
</evidence>
<dbReference type="EMBL" id="CAJNOW010004489">
    <property type="protein sequence ID" value="CAF1419307.1"/>
    <property type="molecule type" value="Genomic_DNA"/>
</dbReference>
<accession>A0A819K5D4</accession>
<dbReference type="EMBL" id="CAJNRF010005608">
    <property type="protein sequence ID" value="CAF2072378.1"/>
    <property type="molecule type" value="Genomic_DNA"/>
</dbReference>
<evidence type="ECO:0000256" key="4">
    <source>
        <dbReference type="ARBA" id="ARBA00023002"/>
    </source>
</evidence>
<dbReference type="EMBL" id="CAJNRE010020822">
    <property type="protein sequence ID" value="CAF2242002.1"/>
    <property type="molecule type" value="Genomic_DNA"/>
</dbReference>
<dbReference type="SUPFAM" id="SSF63380">
    <property type="entry name" value="Riboflavin synthase domain-like"/>
    <property type="match status" value="1"/>
</dbReference>
<evidence type="ECO:0000259" key="9">
    <source>
        <dbReference type="PROSITE" id="PS51384"/>
    </source>
</evidence>
<gene>
    <name evidence="15" type="ORF">BYL167_LOCUS6354</name>
    <name evidence="10" type="ORF">CJN711_LOCUS2351</name>
    <name evidence="18" type="ORF">GIL414_LOCUS13335</name>
    <name evidence="11" type="ORF">KQP761_LOCUS10522</name>
    <name evidence="14" type="ORF">MBJ925_LOCUS37399</name>
    <name evidence="16" type="ORF">OVN521_LOCUS11632</name>
    <name evidence="19" type="ORF">SMN809_LOCUS13921</name>
    <name evidence="17" type="ORF">UXM345_LOCUS17277</name>
    <name evidence="13" type="ORF">WKI299_LOCUS14412</name>
    <name evidence="12" type="ORF">XDN619_LOCUS8841</name>
</gene>
<feature type="binding site" evidence="6">
    <location>
        <position position="119"/>
    </location>
    <ligand>
        <name>FAD</name>
        <dbReference type="ChEBI" id="CHEBI:57692"/>
    </ligand>
</feature>
<dbReference type="InterPro" id="IPR001834">
    <property type="entry name" value="CBR-like"/>
</dbReference>
<comment type="catalytic activity">
    <reaction evidence="7">
        <text>2 Fe(III)-[cytochrome b5] + NADH = 2 Fe(II)-[cytochrome b5] + NAD(+) + H(+)</text>
        <dbReference type="Rhea" id="RHEA:46680"/>
        <dbReference type="Rhea" id="RHEA-COMP:10438"/>
        <dbReference type="Rhea" id="RHEA-COMP:10439"/>
        <dbReference type="ChEBI" id="CHEBI:15378"/>
        <dbReference type="ChEBI" id="CHEBI:29033"/>
        <dbReference type="ChEBI" id="CHEBI:29034"/>
        <dbReference type="ChEBI" id="CHEBI:57540"/>
        <dbReference type="ChEBI" id="CHEBI:57945"/>
        <dbReference type="EC" id="1.6.2.2"/>
    </reaction>
</comment>
<dbReference type="EMBL" id="CAJOBI010005624">
    <property type="protein sequence ID" value="CAF4037558.1"/>
    <property type="molecule type" value="Genomic_DNA"/>
</dbReference>
<dbReference type="GO" id="GO:0090524">
    <property type="term" value="F:cytochrome-b5 reductase activity, acting on NADH"/>
    <property type="evidence" value="ECO:0007669"/>
    <property type="project" value="UniProtKB-EC"/>
</dbReference>
<dbReference type="FunFam" id="2.40.30.10:FF:000021">
    <property type="entry name" value="NADH-cytochrome b5 reductase"/>
    <property type="match status" value="1"/>
</dbReference>
<dbReference type="PANTHER" id="PTHR19370:SF185">
    <property type="entry name" value="NADH-CYTOCHROME B5 REDUCTASE"/>
    <property type="match status" value="1"/>
</dbReference>
<evidence type="ECO:0000256" key="3">
    <source>
        <dbReference type="ARBA" id="ARBA00022827"/>
    </source>
</evidence>
<dbReference type="PRINTS" id="PR00406">
    <property type="entry name" value="CYTB5RDTASE"/>
</dbReference>
<keyword evidence="3 6" id="KW-0274">FAD</keyword>
<evidence type="ECO:0000313" key="17">
    <source>
        <dbReference type="EMBL" id="CAF4019483.1"/>
    </source>
</evidence>
<dbReference type="AlphaFoldDB" id="A0A819K5D4"/>
<dbReference type="InterPro" id="IPR039261">
    <property type="entry name" value="FNR_nucleotide-bd"/>
</dbReference>
<feature type="binding site" evidence="6">
    <location>
        <position position="121"/>
    </location>
    <ligand>
        <name>FAD</name>
        <dbReference type="ChEBI" id="CHEBI:57692"/>
    </ligand>
</feature>
<evidence type="ECO:0000256" key="6">
    <source>
        <dbReference type="PIRSR" id="PIRSR601834-1"/>
    </source>
</evidence>
<protein>
    <recommendedName>
        <fullName evidence="7">NADH-cytochrome b5 reductase</fullName>
        <ecNumber evidence="7">1.6.2.2</ecNumber>
    </recommendedName>
</protein>
<evidence type="ECO:0000313" key="18">
    <source>
        <dbReference type="EMBL" id="CAF4029798.1"/>
    </source>
</evidence>
<dbReference type="Pfam" id="PF00175">
    <property type="entry name" value="NAD_binding_1"/>
    <property type="match status" value="1"/>
</dbReference>
<dbReference type="Proteomes" id="UP000663824">
    <property type="component" value="Unassembled WGS sequence"/>
</dbReference>
<dbReference type="SUPFAM" id="SSF52343">
    <property type="entry name" value="Ferredoxin reductase-like, C-terminal NADP-linked domain"/>
    <property type="match status" value="1"/>
</dbReference>
<keyword evidence="4 7" id="KW-0560">Oxidoreductase</keyword>
<dbReference type="CDD" id="cd06183">
    <property type="entry name" value="cyt_b5_reduct_like"/>
    <property type="match status" value="1"/>
</dbReference>
<dbReference type="Proteomes" id="UP000663842">
    <property type="component" value="Unassembled WGS sequence"/>
</dbReference>
<comment type="similarity">
    <text evidence="7">Belongs to the flavoprotein pyridine nucleotide cytochrome reductase family.</text>
</comment>
<sequence>MPTDTSTVVVIGSLGILSILIFLLFKNKNQSNNSGDNNRKNVIIALKNPDIKYQFPLVHKENISHDTCRFRFELPSSKHVLGLPIGRHVYLTAYVNGELVKRPYTPVTSDDSQGYFDLVIKIYPNGKMTQYLDKLPMNHVVEVSGPSGNLTYKQNGLFDIRTRKPEPNITRHVRHIGLIAGGSGITPMYQLLKALLKEQALNAHDQHVDIKIWLLFANQTEQDILLRDDLEQLAHLNANQFKLWYTIDRESEQWHYSKGFINEKMLQEHMPPPSDDVLICICGPSPMVKFACLPNLHKLGYEENMIFCF</sequence>
<evidence type="ECO:0000313" key="15">
    <source>
        <dbReference type="EMBL" id="CAF3860454.1"/>
    </source>
</evidence>
<dbReference type="GO" id="GO:0071949">
    <property type="term" value="F:FAD binding"/>
    <property type="evidence" value="ECO:0007669"/>
    <property type="project" value="TreeGrafter"/>
</dbReference>
<organism evidence="16 20">
    <name type="scientific">Rotaria magnacalcarata</name>
    <dbReference type="NCBI Taxonomy" id="392030"/>
    <lineage>
        <taxon>Eukaryota</taxon>
        <taxon>Metazoa</taxon>
        <taxon>Spiralia</taxon>
        <taxon>Gnathifera</taxon>
        <taxon>Rotifera</taxon>
        <taxon>Eurotatoria</taxon>
        <taxon>Bdelloidea</taxon>
        <taxon>Philodinida</taxon>
        <taxon>Philodinidae</taxon>
        <taxon>Rotaria</taxon>
    </lineage>
</organism>
<feature type="binding site" evidence="6">
    <location>
        <position position="102"/>
    </location>
    <ligand>
        <name>FAD</name>
        <dbReference type="ChEBI" id="CHEBI:57692"/>
    </ligand>
</feature>
<dbReference type="FunFam" id="3.40.50.80:FF:000009">
    <property type="entry name" value="NADH-cytochrome b5 reductase"/>
    <property type="match status" value="1"/>
</dbReference>
<evidence type="ECO:0000256" key="5">
    <source>
        <dbReference type="ARBA" id="ARBA00023027"/>
    </source>
</evidence>
<evidence type="ECO:0000256" key="7">
    <source>
        <dbReference type="RuleBase" id="RU361226"/>
    </source>
</evidence>
<comment type="cofactor">
    <cofactor evidence="1 6 7">
        <name>FAD</name>
        <dbReference type="ChEBI" id="CHEBI:57692"/>
    </cofactor>
</comment>
<dbReference type="Pfam" id="PF00970">
    <property type="entry name" value="FAD_binding_6"/>
    <property type="match status" value="1"/>
</dbReference>
<dbReference type="PRINTS" id="PR00371">
    <property type="entry name" value="FPNCR"/>
</dbReference>
<dbReference type="Proteomes" id="UP000663834">
    <property type="component" value="Unassembled WGS sequence"/>
</dbReference>
<dbReference type="PROSITE" id="PS51384">
    <property type="entry name" value="FAD_FR"/>
    <property type="match status" value="1"/>
</dbReference>
<evidence type="ECO:0000256" key="1">
    <source>
        <dbReference type="ARBA" id="ARBA00001974"/>
    </source>
</evidence>
<feature type="binding site" evidence="6">
    <location>
        <position position="128"/>
    </location>
    <ligand>
        <name>FAD</name>
        <dbReference type="ChEBI" id="CHEBI:57692"/>
    </ligand>
</feature>
<dbReference type="Proteomes" id="UP000681720">
    <property type="component" value="Unassembled WGS sequence"/>
</dbReference>
<dbReference type="Gene3D" id="3.40.50.80">
    <property type="entry name" value="Nucleotide-binding domain of ferredoxin-NADP reductase (FNR) module"/>
    <property type="match status" value="1"/>
</dbReference>
<dbReference type="Proteomes" id="UP000663887">
    <property type="component" value="Unassembled WGS sequence"/>
</dbReference>
<evidence type="ECO:0000313" key="19">
    <source>
        <dbReference type="EMBL" id="CAF4037558.1"/>
    </source>
</evidence>
<dbReference type="Proteomes" id="UP000663866">
    <property type="component" value="Unassembled WGS sequence"/>
</dbReference>
<dbReference type="InterPro" id="IPR008333">
    <property type="entry name" value="Cbr1-like_FAD-bd_dom"/>
</dbReference>
<feature type="binding site" evidence="6">
    <location>
        <position position="103"/>
    </location>
    <ligand>
        <name>FAD</name>
        <dbReference type="ChEBI" id="CHEBI:57692"/>
    </ligand>
</feature>
<dbReference type="InterPro" id="IPR001433">
    <property type="entry name" value="OxRdtase_FAD/NAD-bd"/>
</dbReference>
<feature type="domain" description="FAD-binding FR-type" evidence="9">
    <location>
        <begin position="50"/>
        <end position="153"/>
    </location>
</feature>
<dbReference type="EMBL" id="CAJOBJ010005382">
    <property type="protein sequence ID" value="CAF4029798.1"/>
    <property type="molecule type" value="Genomic_DNA"/>
</dbReference>
<keyword evidence="2 6" id="KW-0285">Flavoprotein</keyword>
<dbReference type="Gene3D" id="2.40.30.10">
    <property type="entry name" value="Translation factors"/>
    <property type="match status" value="1"/>
</dbReference>
<dbReference type="EMBL" id="CAJOBG010001564">
    <property type="protein sequence ID" value="CAF3940113.1"/>
    <property type="molecule type" value="Genomic_DNA"/>
</dbReference>
<feature type="binding site" evidence="6">
    <location>
        <position position="127"/>
    </location>
    <ligand>
        <name>FAD</name>
        <dbReference type="ChEBI" id="CHEBI:57692"/>
    </ligand>
</feature>
<keyword evidence="5 7" id="KW-0520">NAD</keyword>
<keyword evidence="8" id="KW-0812">Transmembrane</keyword>
<evidence type="ECO:0000313" key="11">
    <source>
        <dbReference type="EMBL" id="CAF1419307.1"/>
    </source>
</evidence>
<dbReference type="Proteomes" id="UP000663856">
    <property type="component" value="Unassembled WGS sequence"/>
</dbReference>
<dbReference type="EC" id="1.6.2.2" evidence="7"/>
<dbReference type="EMBL" id="CAJOBF010002225">
    <property type="protein sequence ID" value="CAF4019483.1"/>
    <property type="molecule type" value="Genomic_DNA"/>
</dbReference>
<name>A0A819K5D4_9BILA</name>
<keyword evidence="20" id="KW-1185">Reference proteome</keyword>
<proteinExistence type="inferred from homology"/>
<evidence type="ECO:0000256" key="8">
    <source>
        <dbReference type="SAM" id="Phobius"/>
    </source>
</evidence>
<evidence type="ECO:0000313" key="16">
    <source>
        <dbReference type="EMBL" id="CAF3940113.1"/>
    </source>
</evidence>
<dbReference type="InterPro" id="IPR017938">
    <property type="entry name" value="Riboflavin_synthase-like_b-brl"/>
</dbReference>
<dbReference type="GO" id="GO:0005739">
    <property type="term" value="C:mitochondrion"/>
    <property type="evidence" value="ECO:0007669"/>
    <property type="project" value="TreeGrafter"/>
</dbReference>
<comment type="caution">
    <text evidence="16">The sequence shown here is derived from an EMBL/GenBank/DDBJ whole genome shotgun (WGS) entry which is preliminary data.</text>
</comment>
<reference evidence="16" key="1">
    <citation type="submission" date="2021-02" db="EMBL/GenBank/DDBJ databases">
        <authorList>
            <person name="Nowell W R."/>
        </authorList>
    </citation>
    <scope>NUCLEOTIDE SEQUENCE</scope>
</reference>
<keyword evidence="8" id="KW-1133">Transmembrane helix</keyword>